<evidence type="ECO:0000313" key="1">
    <source>
        <dbReference type="EMBL" id="REJ27430.1"/>
    </source>
</evidence>
<dbReference type="EMBL" id="QEWE01000021">
    <property type="protein sequence ID" value="REJ27430.1"/>
    <property type="molecule type" value="Genomic_DNA"/>
</dbReference>
<proteinExistence type="predicted"/>
<dbReference type="AlphaFoldDB" id="A0A3E0K3Q7"/>
<accession>A0A3E0K3Q7</accession>
<comment type="caution">
    <text evidence="1">The sequence shown here is derived from an EMBL/GenBank/DDBJ whole genome shotgun (WGS) entry which is preliminary data.</text>
</comment>
<gene>
    <name evidence="1" type="ORF">C6P37_11460</name>
</gene>
<reference evidence="1 2" key="1">
    <citation type="submission" date="2018-03" db="EMBL/GenBank/DDBJ databases">
        <authorList>
            <person name="Keele B.F."/>
        </authorList>
    </citation>
    <scope>NUCLEOTIDE SEQUENCE [LARGE SCALE GENOMIC DNA]</scope>
    <source>
        <strain evidence="1">ZCTH4_d</strain>
    </source>
</reference>
<organism evidence="1 2">
    <name type="scientific">Caldibacillus debilis</name>
    <dbReference type="NCBI Taxonomy" id="301148"/>
    <lineage>
        <taxon>Bacteria</taxon>
        <taxon>Bacillati</taxon>
        <taxon>Bacillota</taxon>
        <taxon>Bacilli</taxon>
        <taxon>Bacillales</taxon>
        <taxon>Bacillaceae</taxon>
        <taxon>Caldibacillus</taxon>
    </lineage>
</organism>
<protein>
    <submittedName>
        <fullName evidence="1">Uncharacterized protein</fullName>
    </submittedName>
</protein>
<name>A0A3E0K3Q7_9BACI</name>
<evidence type="ECO:0000313" key="2">
    <source>
        <dbReference type="Proteomes" id="UP000257014"/>
    </source>
</evidence>
<sequence>MFRKEKAFKFDRGRAIIRYSVYGRLFFENKGTISHRAVTQKRFRTGFISFMTHSETENFKGKRC</sequence>
<dbReference type="Proteomes" id="UP000257014">
    <property type="component" value="Unassembled WGS sequence"/>
</dbReference>